<reference evidence="2 3" key="1">
    <citation type="submission" date="2019-07" db="EMBL/GenBank/DDBJ databases">
        <title>Whole genome shotgun sequence of Deinococcus cellulosilyticus NBRC 106333.</title>
        <authorList>
            <person name="Hosoyama A."/>
            <person name="Uohara A."/>
            <person name="Ohji S."/>
            <person name="Ichikawa N."/>
        </authorList>
    </citation>
    <scope>NUCLEOTIDE SEQUENCE [LARGE SCALE GENOMIC DNA]</scope>
    <source>
        <strain evidence="2 3">NBRC 106333</strain>
    </source>
</reference>
<accession>A0A511N675</accession>
<dbReference type="PANTHER" id="PTHR30007:SF0">
    <property type="entry name" value="TRANSPOSASE"/>
    <property type="match status" value="1"/>
</dbReference>
<dbReference type="Pfam" id="PF13340">
    <property type="entry name" value="DUF4096"/>
    <property type="match status" value="1"/>
</dbReference>
<evidence type="ECO:0000313" key="2">
    <source>
        <dbReference type="EMBL" id="GEM47957.1"/>
    </source>
</evidence>
<sequence length="87" mass="10517">MKTQSFTSDLTDQEWKILEPLVPPERPMGRPRKWSLRHILNGIFYVLRGGIAWRLLPFNFPPWQTVYAYHRNWRIEGLWESIHTALR</sequence>
<evidence type="ECO:0000313" key="3">
    <source>
        <dbReference type="Proteomes" id="UP000321306"/>
    </source>
</evidence>
<keyword evidence="3" id="KW-1185">Reference proteome</keyword>
<dbReference type="AlphaFoldDB" id="A0A511N675"/>
<feature type="domain" description="Insertion element IS402-like" evidence="1">
    <location>
        <begin position="10"/>
        <end position="83"/>
    </location>
</feature>
<organism evidence="2 3">
    <name type="scientific">Deinococcus cellulosilyticus (strain DSM 18568 / NBRC 106333 / KACC 11606 / 5516J-15)</name>
    <dbReference type="NCBI Taxonomy" id="1223518"/>
    <lineage>
        <taxon>Bacteria</taxon>
        <taxon>Thermotogati</taxon>
        <taxon>Deinococcota</taxon>
        <taxon>Deinococci</taxon>
        <taxon>Deinococcales</taxon>
        <taxon>Deinococcaceae</taxon>
        <taxon>Deinococcus</taxon>
    </lineage>
</organism>
<dbReference type="InterPro" id="IPR025161">
    <property type="entry name" value="IS402-like_dom"/>
</dbReference>
<name>A0A511N675_DEIC1</name>
<proteinExistence type="predicted"/>
<gene>
    <name evidence="2" type="ORF">DC3_35920</name>
</gene>
<evidence type="ECO:0000259" key="1">
    <source>
        <dbReference type="Pfam" id="PF13340"/>
    </source>
</evidence>
<dbReference type="EMBL" id="BJXB01000016">
    <property type="protein sequence ID" value="GEM47957.1"/>
    <property type="molecule type" value="Genomic_DNA"/>
</dbReference>
<dbReference type="Proteomes" id="UP000321306">
    <property type="component" value="Unassembled WGS sequence"/>
</dbReference>
<protein>
    <recommendedName>
        <fullName evidence="1">Insertion element IS402-like domain-containing protein</fullName>
    </recommendedName>
</protein>
<comment type="caution">
    <text evidence="2">The sequence shown here is derived from an EMBL/GenBank/DDBJ whole genome shotgun (WGS) entry which is preliminary data.</text>
</comment>
<dbReference type="PANTHER" id="PTHR30007">
    <property type="entry name" value="PHP DOMAIN PROTEIN"/>
    <property type="match status" value="1"/>
</dbReference>